<feature type="compositionally biased region" description="Low complexity" evidence="1">
    <location>
        <begin position="101"/>
        <end position="116"/>
    </location>
</feature>
<feature type="compositionally biased region" description="Polar residues" evidence="1">
    <location>
        <begin position="158"/>
        <end position="167"/>
    </location>
</feature>
<proteinExistence type="predicted"/>
<evidence type="ECO:0000313" key="3">
    <source>
        <dbReference type="Proteomes" id="UP001221757"/>
    </source>
</evidence>
<dbReference type="Proteomes" id="UP001221757">
    <property type="component" value="Unassembled WGS sequence"/>
</dbReference>
<feature type="region of interest" description="Disordered" evidence="1">
    <location>
        <begin position="88"/>
        <end position="122"/>
    </location>
</feature>
<feature type="compositionally biased region" description="Pro residues" evidence="1">
    <location>
        <begin position="180"/>
        <end position="191"/>
    </location>
</feature>
<dbReference type="EMBL" id="JARKIE010000116">
    <property type="protein sequence ID" value="KAJ7681605.1"/>
    <property type="molecule type" value="Genomic_DNA"/>
</dbReference>
<evidence type="ECO:0000256" key="1">
    <source>
        <dbReference type="SAM" id="MobiDB-lite"/>
    </source>
</evidence>
<name>A0AAD7D782_MYCRO</name>
<dbReference type="AlphaFoldDB" id="A0AAD7D782"/>
<organism evidence="2 3">
    <name type="scientific">Mycena rosella</name>
    <name type="common">Pink bonnet</name>
    <name type="synonym">Agaricus rosellus</name>
    <dbReference type="NCBI Taxonomy" id="1033263"/>
    <lineage>
        <taxon>Eukaryota</taxon>
        <taxon>Fungi</taxon>
        <taxon>Dikarya</taxon>
        <taxon>Basidiomycota</taxon>
        <taxon>Agaricomycotina</taxon>
        <taxon>Agaricomycetes</taxon>
        <taxon>Agaricomycetidae</taxon>
        <taxon>Agaricales</taxon>
        <taxon>Marasmiineae</taxon>
        <taxon>Mycenaceae</taxon>
        <taxon>Mycena</taxon>
    </lineage>
</organism>
<reference evidence="2" key="1">
    <citation type="submission" date="2023-03" db="EMBL/GenBank/DDBJ databases">
        <title>Massive genome expansion in bonnet fungi (Mycena s.s.) driven by repeated elements and novel gene families across ecological guilds.</title>
        <authorList>
            <consortium name="Lawrence Berkeley National Laboratory"/>
            <person name="Harder C.B."/>
            <person name="Miyauchi S."/>
            <person name="Viragh M."/>
            <person name="Kuo A."/>
            <person name="Thoen E."/>
            <person name="Andreopoulos B."/>
            <person name="Lu D."/>
            <person name="Skrede I."/>
            <person name="Drula E."/>
            <person name="Henrissat B."/>
            <person name="Morin E."/>
            <person name="Kohler A."/>
            <person name="Barry K."/>
            <person name="LaButti K."/>
            <person name="Morin E."/>
            <person name="Salamov A."/>
            <person name="Lipzen A."/>
            <person name="Mereny Z."/>
            <person name="Hegedus B."/>
            <person name="Baldrian P."/>
            <person name="Stursova M."/>
            <person name="Weitz H."/>
            <person name="Taylor A."/>
            <person name="Grigoriev I.V."/>
            <person name="Nagy L.G."/>
            <person name="Martin F."/>
            <person name="Kauserud H."/>
        </authorList>
    </citation>
    <scope>NUCLEOTIDE SEQUENCE</scope>
    <source>
        <strain evidence="2">CBHHK067</strain>
    </source>
</reference>
<sequence>MRTSHYFVLSSSSPTYTCTFGLPLPFPTLLHSVFSVPSMSVDAFPACGLGVSVATDRRCIKPRLTQPRTRPPRWLPCSISTPLLKRTGSSTHGHCSPTPASSHGHGSVSSQSYGSHGKAHGKPETRAWGAVLLFLGIPLGLDGVNPRARCTMRRSRATGYSTSTRATQDPRRLCGHSFPQLPPRPPIPHPPHTTRRTTGRTRTIPAARSVPRIDEP</sequence>
<keyword evidence="3" id="KW-1185">Reference proteome</keyword>
<comment type="caution">
    <text evidence="2">The sequence shown here is derived from an EMBL/GenBank/DDBJ whole genome shotgun (WGS) entry which is preliminary data.</text>
</comment>
<accession>A0AAD7D782</accession>
<protein>
    <submittedName>
        <fullName evidence="2">Uncharacterized protein</fullName>
    </submittedName>
</protein>
<feature type="region of interest" description="Disordered" evidence="1">
    <location>
        <begin position="155"/>
        <end position="216"/>
    </location>
</feature>
<gene>
    <name evidence="2" type="ORF">B0H17DRAFT_59310</name>
</gene>
<evidence type="ECO:0000313" key="2">
    <source>
        <dbReference type="EMBL" id="KAJ7681605.1"/>
    </source>
</evidence>